<protein>
    <submittedName>
        <fullName evidence="1">Uncharacterized protein</fullName>
    </submittedName>
</protein>
<gene>
    <name evidence="1" type="ORF">J5U22_01587</name>
</gene>
<dbReference type="EMBL" id="CP077713">
    <property type="protein sequence ID" value="QXJ35040.1"/>
    <property type="molecule type" value="Genomic_DNA"/>
</dbReference>
<sequence length="45" mass="5542">MELERTKRLLRKIMRKDYEIYVMVSEMDLITLNTINISNSKEFKF</sequence>
<proteinExistence type="predicted"/>
<name>A0A8F5GZD8_9CREN</name>
<evidence type="ECO:0000313" key="1">
    <source>
        <dbReference type="EMBL" id="QXJ35040.1"/>
    </source>
</evidence>
<organism evidence="1 2">
    <name type="scientific">Saccharolobus shibatae</name>
    <dbReference type="NCBI Taxonomy" id="2286"/>
    <lineage>
        <taxon>Archaea</taxon>
        <taxon>Thermoproteota</taxon>
        <taxon>Thermoprotei</taxon>
        <taxon>Sulfolobales</taxon>
        <taxon>Sulfolobaceae</taxon>
        <taxon>Saccharolobus</taxon>
    </lineage>
</organism>
<dbReference type="Proteomes" id="UP000694036">
    <property type="component" value="Chromosome"/>
</dbReference>
<reference evidence="1 2" key="1">
    <citation type="journal article" date="2021" name="Environ. Microbiol.">
        <title>New insights into the diversity and evolution of the archaeal mobilome from three complete genomes of Saccharolobus shibatae.</title>
        <authorList>
            <person name="Medvedeva S."/>
            <person name="Brandt D."/>
            <person name="Cvirkaite-Krupovic V."/>
            <person name="Liu Y."/>
            <person name="Severinov K."/>
            <person name="Ishino S."/>
            <person name="Ishino Y."/>
            <person name="Prangishvili D."/>
            <person name="Kalinowski J."/>
            <person name="Krupovic M."/>
        </authorList>
    </citation>
    <scope>NUCLEOTIDE SEQUENCE [LARGE SCALE GENOMIC DNA]</scope>
    <source>
        <strain evidence="1 2">S38A</strain>
    </source>
</reference>
<evidence type="ECO:0000313" key="2">
    <source>
        <dbReference type="Proteomes" id="UP000694036"/>
    </source>
</evidence>
<keyword evidence="2" id="KW-1185">Reference proteome</keyword>
<dbReference type="AlphaFoldDB" id="A0A8F5GZD8"/>
<accession>A0A8F5GZD8</accession>